<organism evidence="1 2">
    <name type="scientific">Fodinibacter luteus</name>
    <dbReference type="NCBI Taxonomy" id="552064"/>
    <lineage>
        <taxon>Bacteria</taxon>
        <taxon>Bacillati</taxon>
        <taxon>Actinomycetota</taxon>
        <taxon>Actinomycetes</taxon>
        <taxon>Micrococcales</taxon>
        <taxon>Intrasporangiaceae</taxon>
        <taxon>Fodinibacter (ex Wang et al. 2009)</taxon>
    </lineage>
</organism>
<dbReference type="InterPro" id="IPR007497">
    <property type="entry name" value="SIMPL/DUF541"/>
</dbReference>
<accession>A0ABP8KK52</accession>
<dbReference type="Gene3D" id="3.30.110.170">
    <property type="entry name" value="Protein of unknown function (DUF541), domain 1"/>
    <property type="match status" value="1"/>
</dbReference>
<proteinExistence type="predicted"/>
<sequence>MSDHVEVTGSGTASAVPDVVVLDTRVQCEATDVASALGTASERVASVVEAAAGHAVAAADRRTTGMGVSTRWDREGRAIVGYTAHQTLRLLVRDRERVGDLIGALAEAAGDAFGLDGVTLEVADRGPLLESARTAAFEDARAKAEQFAALAGRPLGAVLRVTEEHDRTMPVPRFAARAAMDAGGGMPVEAGESSVTASVTVRFGLG</sequence>
<evidence type="ECO:0000313" key="2">
    <source>
        <dbReference type="Proteomes" id="UP001500945"/>
    </source>
</evidence>
<dbReference type="Gene3D" id="3.30.70.2970">
    <property type="entry name" value="Protein of unknown function (DUF541), domain 2"/>
    <property type="match status" value="1"/>
</dbReference>
<keyword evidence="2" id="KW-1185">Reference proteome</keyword>
<dbReference type="PANTHER" id="PTHR34387">
    <property type="entry name" value="SLR1258 PROTEIN"/>
    <property type="match status" value="1"/>
</dbReference>
<gene>
    <name evidence="1" type="ORF">GCM10023168_25470</name>
</gene>
<dbReference type="EMBL" id="BAABGM010000015">
    <property type="protein sequence ID" value="GAA4408315.1"/>
    <property type="molecule type" value="Genomic_DNA"/>
</dbReference>
<evidence type="ECO:0000313" key="1">
    <source>
        <dbReference type="EMBL" id="GAA4408315.1"/>
    </source>
</evidence>
<comment type="caution">
    <text evidence="1">The sequence shown here is derived from an EMBL/GenBank/DDBJ whole genome shotgun (WGS) entry which is preliminary data.</text>
</comment>
<reference evidence="2" key="1">
    <citation type="journal article" date="2019" name="Int. J. Syst. Evol. Microbiol.">
        <title>The Global Catalogue of Microorganisms (GCM) 10K type strain sequencing project: providing services to taxonomists for standard genome sequencing and annotation.</title>
        <authorList>
            <consortium name="The Broad Institute Genomics Platform"/>
            <consortium name="The Broad Institute Genome Sequencing Center for Infectious Disease"/>
            <person name="Wu L."/>
            <person name="Ma J."/>
        </authorList>
    </citation>
    <scope>NUCLEOTIDE SEQUENCE [LARGE SCALE GENOMIC DNA]</scope>
    <source>
        <strain evidence="2">JCM 17809</strain>
    </source>
</reference>
<protein>
    <submittedName>
        <fullName evidence="1">SIMPL domain-containing protein</fullName>
    </submittedName>
</protein>
<name>A0ABP8KK52_9MICO</name>
<dbReference type="PANTHER" id="PTHR34387:SF1">
    <property type="entry name" value="PERIPLASMIC IMMUNOGENIC PROTEIN"/>
    <property type="match status" value="1"/>
</dbReference>
<dbReference type="Pfam" id="PF04402">
    <property type="entry name" value="SIMPL"/>
    <property type="match status" value="1"/>
</dbReference>
<dbReference type="RefSeq" id="WP_345206547.1">
    <property type="nucleotide sequence ID" value="NZ_BAABGM010000015.1"/>
</dbReference>
<dbReference type="Proteomes" id="UP001500945">
    <property type="component" value="Unassembled WGS sequence"/>
</dbReference>
<dbReference type="InterPro" id="IPR052022">
    <property type="entry name" value="26kDa_periplasmic_antigen"/>
</dbReference>